<proteinExistence type="predicted"/>
<evidence type="ECO:0000256" key="1">
    <source>
        <dbReference type="SAM" id="MobiDB-lite"/>
    </source>
</evidence>
<evidence type="ECO:0000313" key="2">
    <source>
        <dbReference type="EMBL" id="GIY63692.1"/>
    </source>
</evidence>
<name>A0AAV4V0H1_9ARAC</name>
<comment type="caution">
    <text evidence="2">The sequence shown here is derived from an EMBL/GenBank/DDBJ whole genome shotgun (WGS) entry which is preliminary data.</text>
</comment>
<dbReference type="Proteomes" id="UP001054837">
    <property type="component" value="Unassembled WGS sequence"/>
</dbReference>
<evidence type="ECO:0000313" key="3">
    <source>
        <dbReference type="Proteomes" id="UP001054837"/>
    </source>
</evidence>
<sequence length="136" mass="15792">MSSLLIRPDFPTTQQFLNRQSLHANLCELLEPSLGILKERNYRKRTPSPRPREQALGENSNETLDPFMSFGSTGHILENYAFSMSSLLIRPDFPTTQQFLLRQSLHANLCELLEPSLSILKERHYRKRMPSPRPRV</sequence>
<accession>A0AAV4V0H1</accession>
<keyword evidence="3" id="KW-1185">Reference proteome</keyword>
<organism evidence="2 3">
    <name type="scientific">Caerostris darwini</name>
    <dbReference type="NCBI Taxonomy" id="1538125"/>
    <lineage>
        <taxon>Eukaryota</taxon>
        <taxon>Metazoa</taxon>
        <taxon>Ecdysozoa</taxon>
        <taxon>Arthropoda</taxon>
        <taxon>Chelicerata</taxon>
        <taxon>Arachnida</taxon>
        <taxon>Araneae</taxon>
        <taxon>Araneomorphae</taxon>
        <taxon>Entelegynae</taxon>
        <taxon>Araneoidea</taxon>
        <taxon>Araneidae</taxon>
        <taxon>Caerostris</taxon>
    </lineage>
</organism>
<dbReference type="EMBL" id="BPLQ01012203">
    <property type="protein sequence ID" value="GIY63692.1"/>
    <property type="molecule type" value="Genomic_DNA"/>
</dbReference>
<protein>
    <submittedName>
        <fullName evidence="2">Uncharacterized protein</fullName>
    </submittedName>
</protein>
<reference evidence="2 3" key="1">
    <citation type="submission" date="2021-06" db="EMBL/GenBank/DDBJ databases">
        <title>Caerostris darwini draft genome.</title>
        <authorList>
            <person name="Kono N."/>
            <person name="Arakawa K."/>
        </authorList>
    </citation>
    <scope>NUCLEOTIDE SEQUENCE [LARGE SCALE GENOMIC DNA]</scope>
</reference>
<dbReference type="AlphaFoldDB" id="A0AAV4V0H1"/>
<gene>
    <name evidence="2" type="ORF">CDAR_480501</name>
</gene>
<feature type="region of interest" description="Disordered" evidence="1">
    <location>
        <begin position="40"/>
        <end position="64"/>
    </location>
</feature>